<dbReference type="PROSITE" id="PS51846">
    <property type="entry name" value="CNNM"/>
    <property type="match status" value="1"/>
</dbReference>
<accession>A0AAD7K1W2</accession>
<evidence type="ECO:0000256" key="2">
    <source>
        <dbReference type="PROSITE-ProRule" id="PRU01193"/>
    </source>
</evidence>
<dbReference type="Proteomes" id="UP001215280">
    <property type="component" value="Unassembled WGS sequence"/>
</dbReference>
<evidence type="ECO:0000313" key="5">
    <source>
        <dbReference type="EMBL" id="KAJ7776549.1"/>
    </source>
</evidence>
<reference evidence="5" key="1">
    <citation type="submission" date="2023-03" db="EMBL/GenBank/DDBJ databases">
        <title>Massive genome expansion in bonnet fungi (Mycena s.s.) driven by repeated elements and novel gene families across ecological guilds.</title>
        <authorList>
            <consortium name="Lawrence Berkeley National Laboratory"/>
            <person name="Harder C.B."/>
            <person name="Miyauchi S."/>
            <person name="Viragh M."/>
            <person name="Kuo A."/>
            <person name="Thoen E."/>
            <person name="Andreopoulos B."/>
            <person name="Lu D."/>
            <person name="Skrede I."/>
            <person name="Drula E."/>
            <person name="Henrissat B."/>
            <person name="Morin E."/>
            <person name="Kohler A."/>
            <person name="Barry K."/>
            <person name="LaButti K."/>
            <person name="Morin E."/>
            <person name="Salamov A."/>
            <person name="Lipzen A."/>
            <person name="Mereny Z."/>
            <person name="Hegedus B."/>
            <person name="Baldrian P."/>
            <person name="Stursova M."/>
            <person name="Weitz H."/>
            <person name="Taylor A."/>
            <person name="Grigoriev I.V."/>
            <person name="Nagy L.G."/>
            <person name="Martin F."/>
            <person name="Kauserud H."/>
        </authorList>
    </citation>
    <scope>NUCLEOTIDE SEQUENCE</scope>
    <source>
        <strain evidence="5">CBHHK188m</strain>
    </source>
</reference>
<evidence type="ECO:0000256" key="1">
    <source>
        <dbReference type="ARBA" id="ARBA00022737"/>
    </source>
</evidence>
<dbReference type="InterPro" id="IPR045095">
    <property type="entry name" value="ACDP"/>
</dbReference>
<feature type="transmembrane region" description="Helical" evidence="3">
    <location>
        <begin position="90"/>
        <end position="111"/>
    </location>
</feature>
<keyword evidence="2 3" id="KW-1133">Transmembrane helix</keyword>
<sequence>MDATSPLMSGLALVEKSHEHPGLPLSGSEFWQRIGVSIILVVAGGVFSGLTLGLMGLDELHLRVLAISSEDATKRLNARKVLALLEKGRHWVLVVLLLCNVIINESLPIFLDSAIGSGLGAVALSTTAILIFGEYDRIIPQAFSVRYGLSIGAACAPLVLFVMYLLSPVAYPIARLLDFVLGVDEGGGTYGKTELKSFLQFHRTGEEPLREEEIGILGGVLDLGNKRVEEIMTPMRDVITLSADAILDERLVDSIVFSGQTGRAHLLLISRTPGKAGGAIGIITLEGESPSVSVVYQLESANGLSGDIIEEILSTEIVDETDRYADNLTRQRAQRITTAAVLRGIVEHRRGVSASRSSRGGGARTPLIDIAERAPLMHISEHTSLLEVPGGARSPSVQSVYSRGR</sequence>
<dbReference type="EMBL" id="JARJLG010000012">
    <property type="protein sequence ID" value="KAJ7776549.1"/>
    <property type="molecule type" value="Genomic_DNA"/>
</dbReference>
<dbReference type="GO" id="GO:0030026">
    <property type="term" value="P:intracellular manganese ion homeostasis"/>
    <property type="evidence" value="ECO:0007669"/>
    <property type="project" value="TreeGrafter"/>
</dbReference>
<keyword evidence="2 3" id="KW-0472">Membrane</keyword>
<dbReference type="InterPro" id="IPR002550">
    <property type="entry name" value="CNNM"/>
</dbReference>
<organism evidence="5 6">
    <name type="scientific">Mycena maculata</name>
    <dbReference type="NCBI Taxonomy" id="230809"/>
    <lineage>
        <taxon>Eukaryota</taxon>
        <taxon>Fungi</taxon>
        <taxon>Dikarya</taxon>
        <taxon>Basidiomycota</taxon>
        <taxon>Agaricomycotina</taxon>
        <taxon>Agaricomycetes</taxon>
        <taxon>Agaricomycetidae</taxon>
        <taxon>Agaricales</taxon>
        <taxon>Marasmiineae</taxon>
        <taxon>Mycenaceae</taxon>
        <taxon>Mycena</taxon>
    </lineage>
</organism>
<dbReference type="GO" id="GO:0016020">
    <property type="term" value="C:membrane"/>
    <property type="evidence" value="ECO:0007669"/>
    <property type="project" value="UniProtKB-UniRule"/>
</dbReference>
<keyword evidence="1" id="KW-0677">Repeat</keyword>
<dbReference type="AlphaFoldDB" id="A0AAD7K1W2"/>
<keyword evidence="6" id="KW-1185">Reference proteome</keyword>
<evidence type="ECO:0000313" key="6">
    <source>
        <dbReference type="Proteomes" id="UP001215280"/>
    </source>
</evidence>
<evidence type="ECO:0000256" key="3">
    <source>
        <dbReference type="SAM" id="Phobius"/>
    </source>
</evidence>
<dbReference type="Gene3D" id="3.10.580.10">
    <property type="entry name" value="CBS-domain"/>
    <property type="match status" value="1"/>
</dbReference>
<dbReference type="InterPro" id="IPR046342">
    <property type="entry name" value="CBS_dom_sf"/>
</dbReference>
<name>A0AAD7K1W2_9AGAR</name>
<dbReference type="Pfam" id="PF01595">
    <property type="entry name" value="CNNM"/>
    <property type="match status" value="1"/>
</dbReference>
<dbReference type="PANTHER" id="PTHR12064">
    <property type="entry name" value="METAL TRANSPORTER CNNM"/>
    <property type="match status" value="1"/>
</dbReference>
<comment type="caution">
    <text evidence="5">The sequence shown here is derived from an EMBL/GenBank/DDBJ whole genome shotgun (WGS) entry which is preliminary data.</text>
</comment>
<dbReference type="GO" id="GO:0010960">
    <property type="term" value="P:magnesium ion homeostasis"/>
    <property type="evidence" value="ECO:0007669"/>
    <property type="project" value="InterPro"/>
</dbReference>
<dbReference type="GO" id="GO:0005737">
    <property type="term" value="C:cytoplasm"/>
    <property type="evidence" value="ECO:0007669"/>
    <property type="project" value="TreeGrafter"/>
</dbReference>
<evidence type="ECO:0000259" key="4">
    <source>
        <dbReference type="PROSITE" id="PS51846"/>
    </source>
</evidence>
<gene>
    <name evidence="5" type="ORF">DFH07DRAFT_951680</name>
</gene>
<feature type="domain" description="CNNM transmembrane" evidence="4">
    <location>
        <begin position="26"/>
        <end position="213"/>
    </location>
</feature>
<keyword evidence="2 3" id="KW-0812">Transmembrane</keyword>
<feature type="transmembrane region" description="Helical" evidence="3">
    <location>
        <begin position="117"/>
        <end position="135"/>
    </location>
</feature>
<feature type="transmembrane region" description="Helical" evidence="3">
    <location>
        <begin position="147"/>
        <end position="166"/>
    </location>
</feature>
<dbReference type="PANTHER" id="PTHR12064:SF97">
    <property type="entry name" value="METAL TRANSPORTER CNNM-5"/>
    <property type="match status" value="1"/>
</dbReference>
<feature type="transmembrane region" description="Helical" evidence="3">
    <location>
        <begin position="34"/>
        <end position="57"/>
    </location>
</feature>
<protein>
    <recommendedName>
        <fullName evidence="4">CNNM transmembrane domain-containing protein</fullName>
    </recommendedName>
</protein>
<proteinExistence type="predicted"/>